<evidence type="ECO:0000313" key="3">
    <source>
        <dbReference type="Proteomes" id="UP001515660"/>
    </source>
</evidence>
<keyword evidence="1" id="KW-0132">Cell division</keyword>
<accession>A0ABX0G4J7</accession>
<dbReference type="InterPro" id="IPR034706">
    <property type="entry name" value="CpoB"/>
</dbReference>
<evidence type="ECO:0000256" key="1">
    <source>
        <dbReference type="HAMAP-Rule" id="MF_02066"/>
    </source>
</evidence>
<dbReference type="NCBIfam" id="TIGR02795">
    <property type="entry name" value="tol_pal_ybgF"/>
    <property type="match status" value="1"/>
</dbReference>
<comment type="similarity">
    <text evidence="1">Belongs to the CpoB family.</text>
</comment>
<gene>
    <name evidence="2" type="primary">ybgF</name>
    <name evidence="1" type="synonym">cpoB</name>
    <name evidence="2" type="ORF">G8O29_05080</name>
</gene>
<dbReference type="Proteomes" id="UP001515660">
    <property type="component" value="Unassembled WGS sequence"/>
</dbReference>
<dbReference type="HAMAP" id="MF_02066">
    <property type="entry name" value="CpoB"/>
    <property type="match status" value="1"/>
</dbReference>
<feature type="signal peptide" evidence="1">
    <location>
        <begin position="1"/>
        <end position="19"/>
    </location>
</feature>
<sequence length="285" mass="28687" precursor="true">MRRLGLTLVLCLLPVLGHAQNRAQTLADIRAELAALAAEFNALKSELISTGAISSGAAGGDALTRLDSIEAAMARLTARTEEVELRLNRVISDGTNRIGDLEYRLCEVTEGCNPANLGATSVLGGASGGAAAPVAQAPATAGSATAGSATAGAGGAELAVAEQQDFDRAKEVLGQGDFQGAAALFATYAQSYPGGPLIPEAHYLRGEALSQLGDTGNAARAYLDAFSAAPEGPFAPDALLKLGEGLGALGQIPEACVTLAEVGARFPGSMAATQSTVAMQGFGCR</sequence>
<reference evidence="2 3" key="1">
    <citation type="journal article" date="2022" name="Microorganisms">
        <title>Genome Sequence and Characterization of a Xanthorhodopsin-Containing, Aerobic Anoxygenic Phototrophic Rhodobacter Species, Isolated from Mesophilic Conditions at Yellowstone National Park.</title>
        <authorList>
            <person name="Kyndt J.A."/>
            <person name="Robertson S."/>
            <person name="Shoffstall I.B."/>
            <person name="Ramaley R.F."/>
            <person name="Meyer T.E."/>
        </authorList>
    </citation>
    <scope>NUCLEOTIDE SEQUENCE [LARGE SCALE GENOMIC DNA]</scope>
    <source>
        <strain evidence="2 3">M37P</strain>
    </source>
</reference>
<keyword evidence="3" id="KW-1185">Reference proteome</keyword>
<name>A0ABX0G4J7_9RHOB</name>
<comment type="caution">
    <text evidence="2">The sequence shown here is derived from an EMBL/GenBank/DDBJ whole genome shotgun (WGS) entry which is preliminary data.</text>
</comment>
<evidence type="ECO:0000313" key="2">
    <source>
        <dbReference type="EMBL" id="NHB76115.1"/>
    </source>
</evidence>
<keyword evidence="1" id="KW-0131">Cell cycle</keyword>
<keyword evidence="1" id="KW-0732">Signal</keyword>
<keyword evidence="1" id="KW-0175">Coiled coil</keyword>
<dbReference type="InterPro" id="IPR019734">
    <property type="entry name" value="TPR_rpt"/>
</dbReference>
<protein>
    <recommendedName>
        <fullName evidence="1">Cell division coordinator CpoB</fullName>
    </recommendedName>
</protein>
<dbReference type="Gene3D" id="1.25.40.10">
    <property type="entry name" value="Tetratricopeptide repeat domain"/>
    <property type="match status" value="1"/>
</dbReference>
<dbReference type="Pfam" id="PF13174">
    <property type="entry name" value="TPR_6"/>
    <property type="match status" value="1"/>
</dbReference>
<comment type="function">
    <text evidence="1">Mediates coordination of peptidoglycan synthesis and outer membrane constriction during cell division.</text>
</comment>
<dbReference type="SUPFAM" id="SSF48452">
    <property type="entry name" value="TPR-like"/>
    <property type="match status" value="1"/>
</dbReference>
<dbReference type="InterPro" id="IPR011990">
    <property type="entry name" value="TPR-like_helical_dom_sf"/>
</dbReference>
<comment type="subcellular location">
    <subcellularLocation>
        <location evidence="1">Periplasm</location>
    </subcellularLocation>
</comment>
<proteinExistence type="inferred from homology"/>
<organism evidence="2 3">
    <name type="scientific">Rhodobacter calidifons</name>
    <dbReference type="NCBI Taxonomy" id="2715277"/>
    <lineage>
        <taxon>Bacteria</taxon>
        <taxon>Pseudomonadati</taxon>
        <taxon>Pseudomonadota</taxon>
        <taxon>Alphaproteobacteria</taxon>
        <taxon>Rhodobacterales</taxon>
        <taxon>Rhodobacter group</taxon>
        <taxon>Rhodobacter</taxon>
    </lineage>
</organism>
<feature type="coiled-coil region" evidence="1">
    <location>
        <begin position="26"/>
        <end position="86"/>
    </location>
</feature>
<keyword evidence="1" id="KW-0574">Periplasm</keyword>
<feature type="chain" id="PRO_5044934741" description="Cell division coordinator CpoB" evidence="1">
    <location>
        <begin position="20"/>
        <end position="285"/>
    </location>
</feature>
<dbReference type="RefSeq" id="WP_166402172.1">
    <property type="nucleotide sequence ID" value="NZ_JAANHS010000003.1"/>
</dbReference>
<dbReference type="InterPro" id="IPR014162">
    <property type="entry name" value="CpoB_C"/>
</dbReference>
<dbReference type="EMBL" id="JAANHS010000003">
    <property type="protein sequence ID" value="NHB76115.1"/>
    <property type="molecule type" value="Genomic_DNA"/>
</dbReference>